<dbReference type="PANTHER" id="PTHR24305:SF166">
    <property type="entry name" value="CYTOCHROME P450 12A4, MITOCHONDRIAL-RELATED"/>
    <property type="match status" value="1"/>
</dbReference>
<keyword evidence="3" id="KW-0408">Iron</keyword>
<evidence type="ECO:0000256" key="3">
    <source>
        <dbReference type="RuleBase" id="RU000461"/>
    </source>
</evidence>
<dbReference type="PANTHER" id="PTHR24305">
    <property type="entry name" value="CYTOCHROME P450"/>
    <property type="match status" value="1"/>
</dbReference>
<comment type="similarity">
    <text evidence="2 3">Belongs to the cytochrome P450 family.</text>
</comment>
<dbReference type="InterPro" id="IPR050121">
    <property type="entry name" value="Cytochrome_P450_monoxygenase"/>
</dbReference>
<dbReference type="PRINTS" id="PR00463">
    <property type="entry name" value="EP450I"/>
</dbReference>
<dbReference type="EMBL" id="CAXHTA020000021">
    <property type="protein sequence ID" value="CAL5229620.1"/>
    <property type="molecule type" value="Genomic_DNA"/>
</dbReference>
<dbReference type="SUPFAM" id="SSF48264">
    <property type="entry name" value="Cytochrome P450"/>
    <property type="match status" value="1"/>
</dbReference>
<organism evidence="4 5">
    <name type="scientific">Coccomyxa viridis</name>
    <dbReference type="NCBI Taxonomy" id="1274662"/>
    <lineage>
        <taxon>Eukaryota</taxon>
        <taxon>Viridiplantae</taxon>
        <taxon>Chlorophyta</taxon>
        <taxon>core chlorophytes</taxon>
        <taxon>Trebouxiophyceae</taxon>
        <taxon>Trebouxiophyceae incertae sedis</taxon>
        <taxon>Coccomyxaceae</taxon>
        <taxon>Coccomyxa</taxon>
    </lineage>
</organism>
<accession>A0ABP1GEA9</accession>
<dbReference type="InterPro" id="IPR001128">
    <property type="entry name" value="Cyt_P450"/>
</dbReference>
<proteinExistence type="inferred from homology"/>
<dbReference type="InterPro" id="IPR036396">
    <property type="entry name" value="Cyt_P450_sf"/>
</dbReference>
<reference evidence="4 5" key="1">
    <citation type="submission" date="2024-06" db="EMBL/GenBank/DDBJ databases">
        <authorList>
            <person name="Kraege A."/>
            <person name="Thomma B."/>
        </authorList>
    </citation>
    <scope>NUCLEOTIDE SEQUENCE [LARGE SCALE GENOMIC DNA]</scope>
</reference>
<comment type="caution">
    <text evidence="4">The sequence shown here is derived from an EMBL/GenBank/DDBJ whole genome shotgun (WGS) entry which is preliminary data.</text>
</comment>
<evidence type="ECO:0000256" key="2">
    <source>
        <dbReference type="ARBA" id="ARBA00010617"/>
    </source>
</evidence>
<evidence type="ECO:0000313" key="4">
    <source>
        <dbReference type="EMBL" id="CAL5229620.1"/>
    </source>
</evidence>
<keyword evidence="3" id="KW-0560">Oxidoreductase</keyword>
<evidence type="ECO:0000313" key="5">
    <source>
        <dbReference type="Proteomes" id="UP001497392"/>
    </source>
</evidence>
<keyword evidence="3" id="KW-0503">Monooxygenase</keyword>
<keyword evidence="3" id="KW-0349">Heme</keyword>
<evidence type="ECO:0000256" key="1">
    <source>
        <dbReference type="ARBA" id="ARBA00001971"/>
    </source>
</evidence>
<dbReference type="InterPro" id="IPR017972">
    <property type="entry name" value="Cyt_P450_CS"/>
</dbReference>
<dbReference type="Proteomes" id="UP001497392">
    <property type="component" value="Unassembled WGS sequence"/>
</dbReference>
<sequence>MLLPSVPVCVLLVALPILILGGRALARILRRRYILSKQKIPYRPSTHWLLGDGDIFKADVHRAGQEWSRKLDTGIYWRRMLHHSVVVISDPELTGQVLDRSRTPHQIDKPYEPMFYHVVDETTAHPPQESHLTAATSDPLWRAVRKGTAPAFSPQNMRNAYPEVARTARVLASTLKRMGPEQAVNIDAAVQCQAFDMIGSVGFGKLFNAAADLSSEGADSCRAVEQAAQSVVNNLRNPWSWIPFTKPWWKHRGHIKRVLAVMRNLLQEVHDRGTPDPRDESLAAHLMRVRDEDGRLLPHARQWSELSVFFYAGMETTAHTIAWCIYAICQHPEVEAKVAAELDAVGLLATPDRPEPRCMEHVDLARLTYLQCVIKESIRLRPVLPVVFRRAMKDVQIGPYLFPEGTILELHTLAMNTHPHYWERPDDFVPERWFDRDAEFVQDMPASAAAKQKAGSKVEITVNATGRQSMSPPRLPENIGKVRRTLPFGAGARACIGMPLAQLMLPTTVATLLGHFHFRLATRTNGAKAADESEVWRITVQPLHGLYMHCQPRAPTQSAAKAQ</sequence>
<gene>
    <name evidence="4" type="primary">g12983</name>
    <name evidence="4" type="ORF">VP750_LOCUS11526</name>
</gene>
<keyword evidence="5" id="KW-1185">Reference proteome</keyword>
<comment type="cofactor">
    <cofactor evidence="1">
        <name>heme</name>
        <dbReference type="ChEBI" id="CHEBI:30413"/>
    </cofactor>
</comment>
<keyword evidence="3" id="KW-0479">Metal-binding</keyword>
<dbReference type="InterPro" id="IPR002401">
    <property type="entry name" value="Cyt_P450_E_grp-I"/>
</dbReference>
<protein>
    <submittedName>
        <fullName evidence="4">G12983 protein</fullName>
    </submittedName>
</protein>
<name>A0ABP1GEA9_9CHLO</name>
<dbReference type="PRINTS" id="PR00385">
    <property type="entry name" value="P450"/>
</dbReference>
<dbReference type="Gene3D" id="1.10.630.10">
    <property type="entry name" value="Cytochrome P450"/>
    <property type="match status" value="1"/>
</dbReference>
<dbReference type="Pfam" id="PF00067">
    <property type="entry name" value="p450"/>
    <property type="match status" value="1"/>
</dbReference>
<dbReference type="PROSITE" id="PS00086">
    <property type="entry name" value="CYTOCHROME_P450"/>
    <property type="match status" value="1"/>
</dbReference>
<dbReference type="CDD" id="cd00302">
    <property type="entry name" value="cytochrome_P450"/>
    <property type="match status" value="1"/>
</dbReference>